<evidence type="ECO:0000313" key="1">
    <source>
        <dbReference type="EMBL" id="KAF8411587.1"/>
    </source>
</evidence>
<dbReference type="EMBL" id="JABCRI010000002">
    <property type="protein sequence ID" value="KAF8411587.1"/>
    <property type="molecule type" value="Genomic_DNA"/>
</dbReference>
<protein>
    <submittedName>
        <fullName evidence="1">Uncharacterized protein</fullName>
    </submittedName>
</protein>
<evidence type="ECO:0000313" key="2">
    <source>
        <dbReference type="Proteomes" id="UP000655225"/>
    </source>
</evidence>
<keyword evidence="2" id="KW-1185">Reference proteome</keyword>
<dbReference type="PANTHER" id="PTHR48050">
    <property type="entry name" value="STEROL 3-BETA-GLUCOSYLTRANSFERASE"/>
    <property type="match status" value="1"/>
</dbReference>
<dbReference type="Proteomes" id="UP000655225">
    <property type="component" value="Unassembled WGS sequence"/>
</dbReference>
<dbReference type="SUPFAM" id="SSF53756">
    <property type="entry name" value="UDP-Glycosyltransferase/glycogen phosphorylase"/>
    <property type="match status" value="1"/>
</dbReference>
<accession>A0A835DT52</accession>
<organism evidence="1 2">
    <name type="scientific">Tetracentron sinense</name>
    <name type="common">Spur-leaf</name>
    <dbReference type="NCBI Taxonomy" id="13715"/>
    <lineage>
        <taxon>Eukaryota</taxon>
        <taxon>Viridiplantae</taxon>
        <taxon>Streptophyta</taxon>
        <taxon>Embryophyta</taxon>
        <taxon>Tracheophyta</taxon>
        <taxon>Spermatophyta</taxon>
        <taxon>Magnoliopsida</taxon>
        <taxon>Trochodendrales</taxon>
        <taxon>Trochodendraceae</taxon>
        <taxon>Tetracentron</taxon>
    </lineage>
</organism>
<comment type="caution">
    <text evidence="1">The sequence shown here is derived from an EMBL/GenBank/DDBJ whole genome shotgun (WGS) entry which is preliminary data.</text>
</comment>
<dbReference type="InterPro" id="IPR050426">
    <property type="entry name" value="Glycosyltransferase_28"/>
</dbReference>
<dbReference type="Gene3D" id="3.40.50.2000">
    <property type="entry name" value="Glycogen Phosphorylase B"/>
    <property type="match status" value="1"/>
</dbReference>
<dbReference type="PANTHER" id="PTHR48050:SF11">
    <property type="entry name" value="GLYCOSYLTRANSFERASE"/>
    <property type="match status" value="1"/>
</dbReference>
<dbReference type="AlphaFoldDB" id="A0A835DT52"/>
<dbReference type="OMA" id="VNEVCIS"/>
<proteinExistence type="predicted"/>
<dbReference type="OrthoDB" id="5835829at2759"/>
<name>A0A835DT52_TETSI</name>
<gene>
    <name evidence="1" type="ORF">HHK36_004143</name>
</gene>
<reference evidence="1 2" key="1">
    <citation type="submission" date="2020-04" db="EMBL/GenBank/DDBJ databases">
        <title>Plant Genome Project.</title>
        <authorList>
            <person name="Zhang R.-G."/>
        </authorList>
    </citation>
    <scope>NUCLEOTIDE SEQUENCE [LARGE SCALE GENOMIC DNA]</scope>
    <source>
        <strain evidence="1">YNK0</strain>
        <tissue evidence="1">Leaf</tissue>
    </source>
</reference>
<sequence length="203" mass="22663">MLLFPFATFGNSIPIILCSMGFLRNPLIFLRVLEAVLEITSYRFILFSAGYEPLDAAIQAIDTESSLCSDQKQYPKDGILLFNGRLFCFASGSTAAALRAGIPQILCPFMLDQFYWAERMFWLGVAPEPLQKNHLLPDKDDDMSTKQAAYVLSKAINSALSPKIKARASEIAERISIEDGIREAVKILKEEIIHPSKIQDQTS</sequence>